<keyword evidence="2" id="KW-1185">Reference proteome</keyword>
<evidence type="ECO:0000313" key="1">
    <source>
        <dbReference type="EMBL" id="KAK0165626.1"/>
    </source>
</evidence>
<comment type="caution">
    <text evidence="1">The sequence shown here is derived from an EMBL/GenBank/DDBJ whole genome shotgun (WGS) entry which is preliminary data.</text>
</comment>
<name>A0AA39KLD8_9HYME</name>
<proteinExistence type="predicted"/>
<dbReference type="Proteomes" id="UP001168990">
    <property type="component" value="Unassembled WGS sequence"/>
</dbReference>
<sequence>MALFYPWPFSPFFKALLSEHDHSGLDHLKAEIRKKLVHRTFNLVFEYRNFDSIKNAYSWKASNCGFHQVRSKSRKSDGISNSHLALLDISVCHRIHLQTTEKNFESENTAKYAIYDIIAIAYLE</sequence>
<reference evidence="1" key="1">
    <citation type="journal article" date="2023" name="bioRxiv">
        <title>Scaffold-level genome assemblies of two parasitoid biocontrol wasps reveal the parthenogenesis mechanism and an associated novel virus.</title>
        <authorList>
            <person name="Inwood S."/>
            <person name="Skelly J."/>
            <person name="Guhlin J."/>
            <person name="Harrop T."/>
            <person name="Goldson S."/>
            <person name="Dearden P."/>
        </authorList>
    </citation>
    <scope>NUCLEOTIDE SEQUENCE</scope>
    <source>
        <strain evidence="1">Irish</strain>
        <tissue evidence="1">Whole body</tissue>
    </source>
</reference>
<accession>A0AA39KLD8</accession>
<protein>
    <submittedName>
        <fullName evidence="1">Uncharacterized protein</fullName>
    </submittedName>
</protein>
<evidence type="ECO:0000313" key="2">
    <source>
        <dbReference type="Proteomes" id="UP001168990"/>
    </source>
</evidence>
<organism evidence="1 2">
    <name type="scientific">Microctonus aethiopoides</name>
    <dbReference type="NCBI Taxonomy" id="144406"/>
    <lineage>
        <taxon>Eukaryota</taxon>
        <taxon>Metazoa</taxon>
        <taxon>Ecdysozoa</taxon>
        <taxon>Arthropoda</taxon>
        <taxon>Hexapoda</taxon>
        <taxon>Insecta</taxon>
        <taxon>Pterygota</taxon>
        <taxon>Neoptera</taxon>
        <taxon>Endopterygota</taxon>
        <taxon>Hymenoptera</taxon>
        <taxon>Apocrita</taxon>
        <taxon>Ichneumonoidea</taxon>
        <taxon>Braconidae</taxon>
        <taxon>Euphorinae</taxon>
        <taxon>Microctonus</taxon>
    </lineage>
</organism>
<reference evidence="1" key="2">
    <citation type="submission" date="2023-03" db="EMBL/GenBank/DDBJ databases">
        <authorList>
            <person name="Inwood S.N."/>
            <person name="Skelly J.G."/>
            <person name="Guhlin J."/>
            <person name="Harrop T.W.R."/>
            <person name="Goldson S.G."/>
            <person name="Dearden P.K."/>
        </authorList>
    </citation>
    <scope>NUCLEOTIDE SEQUENCE</scope>
    <source>
        <strain evidence="1">Irish</strain>
        <tissue evidence="1">Whole body</tissue>
    </source>
</reference>
<dbReference type="EMBL" id="JAQQBS010001422">
    <property type="protein sequence ID" value="KAK0165626.1"/>
    <property type="molecule type" value="Genomic_DNA"/>
</dbReference>
<dbReference type="AlphaFoldDB" id="A0AA39KLD8"/>
<gene>
    <name evidence="1" type="ORF">PV328_004128</name>
</gene>